<evidence type="ECO:0008006" key="9">
    <source>
        <dbReference type="Google" id="ProtNLM"/>
    </source>
</evidence>
<feature type="coiled-coil region" evidence="4">
    <location>
        <begin position="975"/>
        <end position="1011"/>
    </location>
</feature>
<dbReference type="GO" id="GO:0007165">
    <property type="term" value="P:signal transduction"/>
    <property type="evidence" value="ECO:0007669"/>
    <property type="project" value="InterPro"/>
</dbReference>
<dbReference type="Gene3D" id="3.40.50.10190">
    <property type="entry name" value="BRCT domain"/>
    <property type="match status" value="1"/>
</dbReference>
<dbReference type="Proteomes" id="UP000695562">
    <property type="component" value="Unassembled WGS sequence"/>
</dbReference>
<dbReference type="PROSITE" id="PS50104">
    <property type="entry name" value="TIR"/>
    <property type="match status" value="1"/>
</dbReference>
<evidence type="ECO:0000259" key="5">
    <source>
        <dbReference type="PROSITE" id="PS50104"/>
    </source>
</evidence>
<feature type="repeat" description="ANK" evidence="2">
    <location>
        <begin position="671"/>
        <end position="703"/>
    </location>
</feature>
<dbReference type="InterPro" id="IPR009091">
    <property type="entry name" value="RCC1/BLIP-II"/>
</dbReference>
<proteinExistence type="predicted"/>
<dbReference type="InterPro" id="IPR035897">
    <property type="entry name" value="Toll_tir_struct_dom_sf"/>
</dbReference>
<dbReference type="InterPro" id="IPR000157">
    <property type="entry name" value="TIR_dom"/>
</dbReference>
<feature type="repeat" description="RCC1" evidence="3">
    <location>
        <begin position="483"/>
        <end position="529"/>
    </location>
</feature>
<dbReference type="PROSITE" id="PS50088">
    <property type="entry name" value="ANK_REPEAT"/>
    <property type="match status" value="2"/>
</dbReference>
<dbReference type="SUPFAM" id="SSF52200">
    <property type="entry name" value="Toll/Interleukin receptor TIR domain"/>
    <property type="match status" value="1"/>
</dbReference>
<sequence>MGPLLKQKIFKDKKFFLINSTKLSFKFAKCFDEFKDQVVKNGGIIQYSLQKFNTDYLICFYCDQNDDNVTVNPYLIQNFEKAQSYKIPFLSHTFVEECIKAEKVIDDIDRFRISSIILPPAKFEIILNTPVQEQEENEFLSNFYLGSDTASQKSNNHPQQQRQYESECGSDAVIFDLFGDVENNNSNNNNNNNNNKASEMFKTYEEEFDFTDFFGNIETDSSYTQNENDRLDIVDDVLPLNNAQQEGEEEENWPFGFEEEQFITTQTSSLVLDEPKRIVKYPSWECDKVGGYFYYRKNDSFVLYDQIKNKLRMLSVSLNGLTSLITEDKTLQSWGNLSRNFKLSQPLNVGKKFQSGSLGHNHSLYIDYEKRVWSFGLNENNQLGPTQPPTPTTEKMPMLKVVNLLYNVIIVSCGKNFSAALTSSNSLFTWGKNDAGQLGHGHKNDLHVPTMVNLSVPDYFISDVSCGTSHMMCTLSSKDYNIDTVYAWGSNHNKQVGIWSSKPYQIPLASKGLKRIFAFKNSSIILSEPNNMTIMSSNIFNLSYHKVFESMYDYSFTTIKDSIGIKVNNPFYTVLFLIDKPEKILIVESSIEEAHSKFSNGQIQTLLNICFSFGYLNVFKLLLKYIKPQLLINSEDNQTPLHIAAKYEKSEMLVQHLLKIGVFDIDQPDNQLNTALHICAQYNNQKIAVLLLTNGCSRNLKNEAGSTAMHICVADGKTPLAAVLAKHGTQAIPDKSMKTPLQYMSGEEKQNLQNVIFQNEVFLSYAHRDLGFLRPLRTLFEQRSLRCWLDDYRLQAGCNWKAEITKGVEGSSVVVFIVSETSAHSLWCRKELKMCKKLGKKILPLYYHDVKVDPVVQGLFDYVPYEKVIFSQLDQTQVEREVLNYSIIIKSLIKGEQQIIANQSHSDVIGNNASKLIYLSFNPPDISIQLFLKANFIQKRLPFVSKIDLENVQLPAASDYDKFKFENRKKLIKLNTKLFQERKQQEALLEKEKAEKKRQQFKLDMKVEKRLQKNGITKDHPDYQYFRKDYYEFFNQQKNVSFDLQNGQQQVNSFDVGTSFYSSYMAPPTEVNSNLVSSSTLEIPVTDYNDIPILNETYDTTINSYNTGINIIGVDGESTTLESLEIQNQEKVISTNLDTNLASTIQNSLLHLVIFTLKSDKLLDENFYEEISYSQSLGKTIIVITNNIDSKKFAPDSLKSLTWYEIQYCQEEELFEHIISLYEILEKIQTMTFSIQEIQSK</sequence>
<dbReference type="InterPro" id="IPR000408">
    <property type="entry name" value="Reg_chr_condens"/>
</dbReference>
<dbReference type="InterPro" id="IPR001357">
    <property type="entry name" value="BRCT_dom"/>
</dbReference>
<organism evidence="7 8">
    <name type="scientific">Polysphondylium violaceum</name>
    <dbReference type="NCBI Taxonomy" id="133409"/>
    <lineage>
        <taxon>Eukaryota</taxon>
        <taxon>Amoebozoa</taxon>
        <taxon>Evosea</taxon>
        <taxon>Eumycetozoa</taxon>
        <taxon>Dictyostelia</taxon>
        <taxon>Dictyosteliales</taxon>
        <taxon>Dictyosteliaceae</taxon>
        <taxon>Polysphondylium</taxon>
    </lineage>
</organism>
<dbReference type="Gene3D" id="2.130.10.30">
    <property type="entry name" value="Regulator of chromosome condensation 1/beta-lactamase-inhibitor protein II"/>
    <property type="match status" value="1"/>
</dbReference>
<comment type="caution">
    <text evidence="7">The sequence shown here is derived from an EMBL/GenBank/DDBJ whole genome shotgun (WGS) entry which is preliminary data.</text>
</comment>
<dbReference type="SUPFAM" id="SSF50985">
    <property type="entry name" value="RCC1/BLIP-II"/>
    <property type="match status" value="1"/>
</dbReference>
<evidence type="ECO:0000256" key="3">
    <source>
        <dbReference type="PROSITE-ProRule" id="PRU00235"/>
    </source>
</evidence>
<dbReference type="PROSITE" id="PS50297">
    <property type="entry name" value="ANK_REP_REGION"/>
    <property type="match status" value="1"/>
</dbReference>
<dbReference type="PROSITE" id="PS50012">
    <property type="entry name" value="RCC1_3"/>
    <property type="match status" value="3"/>
</dbReference>
<dbReference type="SUPFAM" id="SSF52113">
    <property type="entry name" value="BRCT domain"/>
    <property type="match status" value="1"/>
</dbReference>
<dbReference type="AlphaFoldDB" id="A0A8J4UZI7"/>
<evidence type="ECO:0000256" key="4">
    <source>
        <dbReference type="SAM" id="Coils"/>
    </source>
</evidence>
<feature type="repeat" description="RCC1" evidence="3">
    <location>
        <begin position="425"/>
        <end position="477"/>
    </location>
</feature>
<feature type="domain" description="TIR" evidence="5">
    <location>
        <begin position="757"/>
        <end position="889"/>
    </location>
</feature>
<accession>A0A8J4UZI7</accession>
<dbReference type="PANTHER" id="PTHR22870:SF466">
    <property type="entry name" value="ANKYRIN REPEAT-CONTAINING PROTEIN"/>
    <property type="match status" value="1"/>
</dbReference>
<keyword evidence="8" id="KW-1185">Reference proteome</keyword>
<evidence type="ECO:0000259" key="6">
    <source>
        <dbReference type="PROSITE" id="PS50172"/>
    </source>
</evidence>
<dbReference type="PANTHER" id="PTHR22870">
    <property type="entry name" value="REGULATOR OF CHROMOSOME CONDENSATION"/>
    <property type="match status" value="1"/>
</dbReference>
<dbReference type="InterPro" id="IPR051210">
    <property type="entry name" value="Ub_ligase/GEF_domain"/>
</dbReference>
<evidence type="ECO:0000313" key="8">
    <source>
        <dbReference type="Proteomes" id="UP000695562"/>
    </source>
</evidence>
<gene>
    <name evidence="7" type="ORF">CYY_004188</name>
</gene>
<protein>
    <recommendedName>
        <fullName evidence="9">Ankyrin repeat-containing protein</fullName>
    </recommendedName>
</protein>
<keyword evidence="1" id="KW-0677">Repeat</keyword>
<dbReference type="Pfam" id="PF13676">
    <property type="entry name" value="TIR_2"/>
    <property type="match status" value="1"/>
</dbReference>
<dbReference type="Pfam" id="PF00415">
    <property type="entry name" value="RCC1"/>
    <property type="match status" value="2"/>
</dbReference>
<dbReference type="PROSITE" id="PS50172">
    <property type="entry name" value="BRCT"/>
    <property type="match status" value="1"/>
</dbReference>
<dbReference type="InterPro" id="IPR036420">
    <property type="entry name" value="BRCT_dom_sf"/>
</dbReference>
<dbReference type="SMART" id="SM00255">
    <property type="entry name" value="TIR"/>
    <property type="match status" value="1"/>
</dbReference>
<dbReference type="Pfam" id="PF12796">
    <property type="entry name" value="Ank_2"/>
    <property type="match status" value="1"/>
</dbReference>
<evidence type="ECO:0000313" key="7">
    <source>
        <dbReference type="EMBL" id="KAF2074520.1"/>
    </source>
</evidence>
<feature type="domain" description="BRCT" evidence="6">
    <location>
        <begin position="5"/>
        <end position="112"/>
    </location>
</feature>
<feature type="repeat" description="RCC1" evidence="3">
    <location>
        <begin position="370"/>
        <end position="424"/>
    </location>
</feature>
<dbReference type="SUPFAM" id="SSF48403">
    <property type="entry name" value="Ankyrin repeat"/>
    <property type="match status" value="1"/>
</dbReference>
<dbReference type="EMBL" id="AJWJ01000143">
    <property type="protein sequence ID" value="KAF2074520.1"/>
    <property type="molecule type" value="Genomic_DNA"/>
</dbReference>
<keyword evidence="4" id="KW-0175">Coiled coil</keyword>
<evidence type="ECO:0000256" key="1">
    <source>
        <dbReference type="ARBA" id="ARBA00022737"/>
    </source>
</evidence>
<dbReference type="Gene3D" id="1.25.40.20">
    <property type="entry name" value="Ankyrin repeat-containing domain"/>
    <property type="match status" value="1"/>
</dbReference>
<dbReference type="Gene3D" id="3.40.50.10140">
    <property type="entry name" value="Toll/interleukin-1 receptor homology (TIR) domain"/>
    <property type="match status" value="1"/>
</dbReference>
<name>A0A8J4UZI7_9MYCE</name>
<evidence type="ECO:0000256" key="2">
    <source>
        <dbReference type="PROSITE-ProRule" id="PRU00023"/>
    </source>
</evidence>
<dbReference type="SMART" id="SM00292">
    <property type="entry name" value="BRCT"/>
    <property type="match status" value="1"/>
</dbReference>
<feature type="repeat" description="ANK" evidence="2">
    <location>
        <begin position="636"/>
        <end position="662"/>
    </location>
</feature>
<dbReference type="InterPro" id="IPR002110">
    <property type="entry name" value="Ankyrin_rpt"/>
</dbReference>
<dbReference type="SMART" id="SM00248">
    <property type="entry name" value="ANK"/>
    <property type="match status" value="4"/>
</dbReference>
<keyword evidence="2" id="KW-0040">ANK repeat</keyword>
<dbReference type="OrthoDB" id="20872at2759"/>
<reference evidence="7" key="1">
    <citation type="submission" date="2020-01" db="EMBL/GenBank/DDBJ databases">
        <title>Development of genomics and gene disruption for Polysphondylium violaceum indicates a role for the polyketide synthase stlB in stalk morphogenesis.</title>
        <authorList>
            <person name="Narita B."/>
            <person name="Kawabe Y."/>
            <person name="Kin K."/>
            <person name="Saito T."/>
            <person name="Gibbs R."/>
            <person name="Kuspa A."/>
            <person name="Muzny D."/>
            <person name="Queller D."/>
            <person name="Richards S."/>
            <person name="Strassman J."/>
            <person name="Sucgang R."/>
            <person name="Worley K."/>
            <person name="Schaap P."/>
        </authorList>
    </citation>
    <scope>NUCLEOTIDE SEQUENCE</scope>
    <source>
        <strain evidence="7">QSvi11</strain>
    </source>
</reference>
<dbReference type="InterPro" id="IPR036770">
    <property type="entry name" value="Ankyrin_rpt-contain_sf"/>
</dbReference>